<dbReference type="SMART" id="SM00028">
    <property type="entry name" value="TPR"/>
    <property type="match status" value="6"/>
</dbReference>
<evidence type="ECO:0000313" key="5">
    <source>
        <dbReference type="EMBL" id="RNF60578.1"/>
    </source>
</evidence>
<reference evidence="5" key="1">
    <citation type="submission" date="2018-10" db="EMBL/GenBank/DDBJ databases">
        <title>Acidithiobacillus sulfuriphilus sp. nov.: an extremely acidophilic sulfur-oxidizing chemolithotroph isolated from a neutral pH environment.</title>
        <authorList>
            <person name="Falagan C."/>
            <person name="Moya-Beltran A."/>
            <person name="Quatrini R."/>
            <person name="Johnson D.B."/>
        </authorList>
    </citation>
    <scope>NUCLEOTIDE SEQUENCE [LARGE SCALE GENOMIC DNA]</scope>
    <source>
        <strain evidence="5">CJ-2</strain>
    </source>
</reference>
<evidence type="ECO:0000256" key="4">
    <source>
        <dbReference type="SAM" id="SignalP"/>
    </source>
</evidence>
<feature type="signal peptide" evidence="4">
    <location>
        <begin position="1"/>
        <end position="20"/>
    </location>
</feature>
<feature type="chain" id="PRO_5018238007" evidence="4">
    <location>
        <begin position="21"/>
        <end position="256"/>
    </location>
</feature>
<dbReference type="PROSITE" id="PS50005">
    <property type="entry name" value="TPR"/>
    <property type="match status" value="3"/>
</dbReference>
<dbReference type="InterPro" id="IPR011990">
    <property type="entry name" value="TPR-like_helical_dom_sf"/>
</dbReference>
<comment type="caution">
    <text evidence="5">The sequence shown here is derived from an EMBL/GenBank/DDBJ whole genome shotgun (WGS) entry which is preliminary data.</text>
</comment>
<sequence>MKRFLSISVFLLLLNGCASDGQPAAENTPQHKADIYTSLGTAYLENGHPREAVRELQAAIAADNGYPQAYNVMGLAYQQLNQPELARRTFRQALSLDPKNPEILNNYGAFLIGNGDYSEAVRILKKAAADPLYGTPQFAWTNLARAYLGLKQPQAARQAIAQALALLPNYAPALQLLAEMEYQDGNLPDAFSHLQVVLAQQSNNADALVLAGRIAAQQGQVGEARAFWKRSVDAAPYSVAGKAAQHLLMQYSGGGQ</sequence>
<keyword evidence="1" id="KW-0677">Repeat</keyword>
<dbReference type="Pfam" id="PF14559">
    <property type="entry name" value="TPR_19"/>
    <property type="match status" value="2"/>
</dbReference>
<feature type="repeat" description="TPR" evidence="3">
    <location>
        <begin position="33"/>
        <end position="66"/>
    </location>
</feature>
<dbReference type="GO" id="GO:0042802">
    <property type="term" value="F:identical protein binding"/>
    <property type="evidence" value="ECO:0007669"/>
    <property type="project" value="InterPro"/>
</dbReference>
<dbReference type="PANTHER" id="PTHR45586">
    <property type="entry name" value="TPR REPEAT-CONTAINING PROTEIN PA4667"/>
    <property type="match status" value="1"/>
</dbReference>
<dbReference type="AlphaFoldDB" id="A0A3M8QWD1"/>
<dbReference type="OrthoDB" id="5297236at2"/>
<feature type="repeat" description="TPR" evidence="3">
    <location>
        <begin position="137"/>
        <end position="170"/>
    </location>
</feature>
<dbReference type="InterPro" id="IPR013360">
    <property type="entry name" value="Pilus_4_PilW"/>
</dbReference>
<proteinExistence type="predicted"/>
<dbReference type="Pfam" id="PF13181">
    <property type="entry name" value="TPR_8"/>
    <property type="match status" value="1"/>
</dbReference>
<dbReference type="PANTHER" id="PTHR45586:SF1">
    <property type="entry name" value="LIPOPOLYSACCHARIDE ASSEMBLY PROTEIN B"/>
    <property type="match status" value="1"/>
</dbReference>
<keyword evidence="2 3" id="KW-0802">TPR repeat</keyword>
<dbReference type="PROSITE" id="PS50293">
    <property type="entry name" value="TPR_REGION"/>
    <property type="match status" value="1"/>
</dbReference>
<dbReference type="RefSeq" id="WP_123104362.1">
    <property type="nucleotide sequence ID" value="NZ_CP127527.1"/>
</dbReference>
<evidence type="ECO:0000256" key="1">
    <source>
        <dbReference type="ARBA" id="ARBA00022737"/>
    </source>
</evidence>
<name>A0A3M8QWD1_9PROT</name>
<feature type="repeat" description="TPR" evidence="3">
    <location>
        <begin position="67"/>
        <end position="100"/>
    </location>
</feature>
<gene>
    <name evidence="5" type="primary">pilW</name>
    <name evidence="5" type="ORF">EC580_09235</name>
</gene>
<protein>
    <submittedName>
        <fullName evidence="5">Type IV pilus biogenesis/stability protein PilW</fullName>
    </submittedName>
</protein>
<organism evidence="5">
    <name type="scientific">Acidithiobacillus sulfuriphilus</name>
    <dbReference type="NCBI Taxonomy" id="1867749"/>
    <lineage>
        <taxon>Bacteria</taxon>
        <taxon>Pseudomonadati</taxon>
        <taxon>Pseudomonadota</taxon>
        <taxon>Acidithiobacillia</taxon>
        <taxon>Acidithiobacillales</taxon>
        <taxon>Acidithiobacillaceae</taxon>
        <taxon>Acidithiobacillus</taxon>
    </lineage>
</organism>
<dbReference type="Gene3D" id="1.25.40.10">
    <property type="entry name" value="Tetratricopeptide repeat domain"/>
    <property type="match status" value="1"/>
</dbReference>
<dbReference type="InterPro" id="IPR051012">
    <property type="entry name" value="CellSynth/LPSAsmb/PSIAsmb"/>
</dbReference>
<dbReference type="SUPFAM" id="SSF48452">
    <property type="entry name" value="TPR-like"/>
    <property type="match status" value="1"/>
</dbReference>
<dbReference type="Pfam" id="PF13432">
    <property type="entry name" value="TPR_16"/>
    <property type="match status" value="1"/>
</dbReference>
<evidence type="ECO:0000256" key="2">
    <source>
        <dbReference type="ARBA" id="ARBA00022803"/>
    </source>
</evidence>
<accession>A0A3M8QWD1</accession>
<dbReference type="NCBIfam" id="TIGR02521">
    <property type="entry name" value="type_IV_pilW"/>
    <property type="match status" value="1"/>
</dbReference>
<dbReference type="EMBL" id="RIZI01000174">
    <property type="protein sequence ID" value="RNF60578.1"/>
    <property type="molecule type" value="Genomic_DNA"/>
</dbReference>
<evidence type="ECO:0000256" key="3">
    <source>
        <dbReference type="PROSITE-ProRule" id="PRU00339"/>
    </source>
</evidence>
<keyword evidence="4" id="KW-0732">Signal</keyword>
<dbReference type="InterPro" id="IPR019734">
    <property type="entry name" value="TPR_rpt"/>
</dbReference>